<feature type="domain" description="Retrotransposon gag" evidence="2">
    <location>
        <begin position="126"/>
        <end position="213"/>
    </location>
</feature>
<sequence length="339" mass="36886">MESARLDQIKDALVSHGTLLGQHDSLLKGVTGTLEEMTRQMQQISAQLIEARGPPATAVSAAPASPPAALPPDSVHFKEPFVSHPEPFSGDFGSCSRFLFNCSLVFKLQPYSYASDEAKIAYTINLLRGKAAKWATALWEGGSSVLNSFETFSAQLRRVFDHPVLGQDAAKQLLALSQGGQSVASFAVDFQILAGRCGWDEAALKALFVKGLSEELKDELATRDEPDSLQELFDLAIKIDGRLRERDRERAASAPRQTPPSGHVVSTARPTLGQLTPPAPTPPATAPPADSEEPMQLGKTRLSLRERRRQRVENLCLYCGGAEHSLQSCPLLLKDRTHH</sequence>
<protein>
    <recommendedName>
        <fullName evidence="2">Retrotransposon gag domain-containing protein</fullName>
    </recommendedName>
</protein>
<reference evidence="3" key="1">
    <citation type="submission" date="2023-08" db="EMBL/GenBank/DDBJ databases">
        <authorList>
            <person name="Alioto T."/>
            <person name="Alioto T."/>
            <person name="Gomez Garrido J."/>
        </authorList>
    </citation>
    <scope>NUCLEOTIDE SEQUENCE</scope>
</reference>
<dbReference type="AlphaFoldDB" id="A0AAV1HNV5"/>
<evidence type="ECO:0000259" key="2">
    <source>
        <dbReference type="Pfam" id="PF03732"/>
    </source>
</evidence>
<dbReference type="InterPro" id="IPR005162">
    <property type="entry name" value="Retrotrans_gag_dom"/>
</dbReference>
<gene>
    <name evidence="3" type="ORF">XNOV1_A020449</name>
</gene>
<dbReference type="InterPro" id="IPR032567">
    <property type="entry name" value="RTL1-rel"/>
</dbReference>
<evidence type="ECO:0000313" key="3">
    <source>
        <dbReference type="EMBL" id="CAJ1087325.1"/>
    </source>
</evidence>
<accession>A0AAV1HNV5</accession>
<organism evidence="3 4">
    <name type="scientific">Xyrichtys novacula</name>
    <name type="common">Pearly razorfish</name>
    <name type="synonym">Hemipteronotus novacula</name>
    <dbReference type="NCBI Taxonomy" id="13765"/>
    <lineage>
        <taxon>Eukaryota</taxon>
        <taxon>Metazoa</taxon>
        <taxon>Chordata</taxon>
        <taxon>Craniata</taxon>
        <taxon>Vertebrata</taxon>
        <taxon>Euteleostomi</taxon>
        <taxon>Actinopterygii</taxon>
        <taxon>Neopterygii</taxon>
        <taxon>Teleostei</taxon>
        <taxon>Neoteleostei</taxon>
        <taxon>Acanthomorphata</taxon>
        <taxon>Eupercaria</taxon>
        <taxon>Labriformes</taxon>
        <taxon>Labridae</taxon>
        <taxon>Xyrichtys</taxon>
    </lineage>
</organism>
<feature type="compositionally biased region" description="Pro residues" evidence="1">
    <location>
        <begin position="277"/>
        <end position="286"/>
    </location>
</feature>
<evidence type="ECO:0000256" key="1">
    <source>
        <dbReference type="SAM" id="MobiDB-lite"/>
    </source>
</evidence>
<dbReference type="Pfam" id="PF03732">
    <property type="entry name" value="Retrotrans_gag"/>
    <property type="match status" value="1"/>
</dbReference>
<dbReference type="PANTHER" id="PTHR15503">
    <property type="entry name" value="LDOC1 RELATED"/>
    <property type="match status" value="1"/>
</dbReference>
<dbReference type="PANTHER" id="PTHR15503:SF22">
    <property type="entry name" value="TRANSPOSON TY3-I GAG POLYPROTEIN"/>
    <property type="match status" value="1"/>
</dbReference>
<evidence type="ECO:0000313" key="4">
    <source>
        <dbReference type="Proteomes" id="UP001178508"/>
    </source>
</evidence>
<name>A0AAV1HNV5_XYRNO</name>
<feature type="region of interest" description="Disordered" evidence="1">
    <location>
        <begin position="246"/>
        <end position="296"/>
    </location>
</feature>
<keyword evidence="4" id="KW-1185">Reference proteome</keyword>
<dbReference type="EMBL" id="OY660887">
    <property type="protein sequence ID" value="CAJ1087325.1"/>
    <property type="molecule type" value="Genomic_DNA"/>
</dbReference>
<proteinExistence type="predicted"/>
<dbReference type="Proteomes" id="UP001178508">
    <property type="component" value="Chromosome 24"/>
</dbReference>